<feature type="compositionally biased region" description="Basic and acidic residues" evidence="1">
    <location>
        <begin position="72"/>
        <end position="85"/>
    </location>
</feature>
<evidence type="ECO:0000313" key="2">
    <source>
        <dbReference type="EnsemblMetazoa" id="Aqu2.1.32020_001"/>
    </source>
</evidence>
<name>A0A1X7UVL2_AMPQE</name>
<protein>
    <submittedName>
        <fullName evidence="2">Uncharacterized protein</fullName>
    </submittedName>
</protein>
<sequence length="125" mass="13549">MADHSESEEYNLLYDNDEEMVSQPGSPNLLLPDDEDLLVLLPPPPPPPWGERRPPPPPPRQPAIPPGPRHGSSCEEREMAKDRGGRGRSTPLGGRRGRGAGGRGGDGEGRNIEGWGPGRGAWHWP</sequence>
<reference evidence="2" key="1">
    <citation type="submission" date="2017-05" db="UniProtKB">
        <authorList>
            <consortium name="EnsemblMetazoa"/>
        </authorList>
    </citation>
    <scope>IDENTIFICATION</scope>
</reference>
<feature type="compositionally biased region" description="Pro residues" evidence="1">
    <location>
        <begin position="41"/>
        <end position="68"/>
    </location>
</feature>
<dbReference type="EnsemblMetazoa" id="Aqu2.1.32020_001">
    <property type="protein sequence ID" value="Aqu2.1.32020_001"/>
    <property type="gene ID" value="Aqu2.1.32020"/>
</dbReference>
<feature type="region of interest" description="Disordered" evidence="1">
    <location>
        <begin position="1"/>
        <end position="125"/>
    </location>
</feature>
<accession>A0A1X7UVL2</accession>
<organism evidence="2">
    <name type="scientific">Amphimedon queenslandica</name>
    <name type="common">Sponge</name>
    <dbReference type="NCBI Taxonomy" id="400682"/>
    <lineage>
        <taxon>Eukaryota</taxon>
        <taxon>Metazoa</taxon>
        <taxon>Porifera</taxon>
        <taxon>Demospongiae</taxon>
        <taxon>Heteroscleromorpha</taxon>
        <taxon>Haplosclerida</taxon>
        <taxon>Niphatidae</taxon>
        <taxon>Amphimedon</taxon>
    </lineage>
</organism>
<dbReference type="AlphaFoldDB" id="A0A1X7UVL2"/>
<evidence type="ECO:0000256" key="1">
    <source>
        <dbReference type="SAM" id="MobiDB-lite"/>
    </source>
</evidence>
<dbReference type="InParanoid" id="A0A1X7UVL2"/>
<proteinExistence type="predicted"/>